<dbReference type="Gene3D" id="3.40.50.150">
    <property type="entry name" value="Vaccinia Virus protein VP39"/>
    <property type="match status" value="1"/>
</dbReference>
<sequence>MDSFPDAHKPGYAVYSRTSLAIYDALVLGLSNRWIWRCPSSHLVALYDQHVSAKHLDIGVGTGYFLDKTRFPVADPSVTLLDPNRECLDKAAARIARLNPVTVQADALVPWPKDIGSFKTIGLNYVLHCLPGTMTEKAVIFDHAVPHLEEGATVFGSTILQGDAPRSGAARKLMQIYNRKGVFSNEADTQDTLRAELEKRFAEVKIERIGCVALFSARKPRLA</sequence>
<evidence type="ECO:0000313" key="2">
    <source>
        <dbReference type="Proteomes" id="UP000048926"/>
    </source>
</evidence>
<dbReference type="STRING" id="187304.B0E33_04985"/>
<dbReference type="PIRSF" id="PIRSF011491">
    <property type="entry name" value="Mtase_YbcY_prd"/>
    <property type="match status" value="1"/>
</dbReference>
<dbReference type="SUPFAM" id="SSF53335">
    <property type="entry name" value="S-adenosyl-L-methionine-dependent methyltransferases"/>
    <property type="match status" value="1"/>
</dbReference>
<gene>
    <name evidence="1" type="ORF">LAL4801_03672</name>
</gene>
<dbReference type="EMBL" id="CXST01000002">
    <property type="protein sequence ID" value="CTQ45224.1"/>
    <property type="molecule type" value="Genomic_DNA"/>
</dbReference>
<dbReference type="InterPro" id="IPR016584">
    <property type="entry name" value="MeTrfase_VrtF"/>
</dbReference>
<dbReference type="GO" id="GO:0008168">
    <property type="term" value="F:methyltransferase activity"/>
    <property type="evidence" value="ECO:0007669"/>
    <property type="project" value="InterPro"/>
</dbReference>
<proteinExistence type="predicted"/>
<dbReference type="AlphaFoldDB" id="A0A0M6Y694"/>
<keyword evidence="2" id="KW-1185">Reference proteome</keyword>
<evidence type="ECO:0008006" key="3">
    <source>
        <dbReference type="Google" id="ProtNLM"/>
    </source>
</evidence>
<name>A0A0M6Y694_9HYPH</name>
<dbReference type="OrthoDB" id="507855at2"/>
<reference evidence="2" key="1">
    <citation type="submission" date="2015-07" db="EMBL/GenBank/DDBJ databases">
        <authorList>
            <person name="Rodrigo-Torres Lidia"/>
            <person name="Arahal R.David."/>
        </authorList>
    </citation>
    <scope>NUCLEOTIDE SEQUENCE [LARGE SCALE GENOMIC DNA]</scope>
    <source>
        <strain evidence="2">CECT 4801</strain>
    </source>
</reference>
<accession>A0A0M6Y694</accession>
<evidence type="ECO:0000313" key="1">
    <source>
        <dbReference type="EMBL" id="CTQ45224.1"/>
    </source>
</evidence>
<organism evidence="1 2">
    <name type="scientific">Roseibium aggregatum</name>
    <dbReference type="NCBI Taxonomy" id="187304"/>
    <lineage>
        <taxon>Bacteria</taxon>
        <taxon>Pseudomonadati</taxon>
        <taxon>Pseudomonadota</taxon>
        <taxon>Alphaproteobacteria</taxon>
        <taxon>Hyphomicrobiales</taxon>
        <taxon>Stappiaceae</taxon>
        <taxon>Roseibium</taxon>
    </lineage>
</organism>
<dbReference type="Proteomes" id="UP000048926">
    <property type="component" value="Unassembled WGS sequence"/>
</dbReference>
<protein>
    <recommendedName>
        <fullName evidence="3">Methyltransferase family protein</fullName>
    </recommendedName>
</protein>
<dbReference type="Pfam" id="PF13489">
    <property type="entry name" value="Methyltransf_23"/>
    <property type="match status" value="1"/>
</dbReference>
<dbReference type="InterPro" id="IPR029063">
    <property type="entry name" value="SAM-dependent_MTases_sf"/>
</dbReference>
<dbReference type="RefSeq" id="WP_055658184.1">
    <property type="nucleotide sequence ID" value="NZ_CXST01000002.1"/>
</dbReference>
<dbReference type="CDD" id="cd02440">
    <property type="entry name" value="AdoMet_MTases"/>
    <property type="match status" value="1"/>
</dbReference>